<name>A0A347UBX0_9BACT</name>
<reference evidence="3 5" key="1">
    <citation type="submission" date="2017-09" db="EMBL/GenBank/DDBJ databases">
        <title>Genomics of the genus Arcobacter.</title>
        <authorList>
            <person name="Perez-Cataluna A."/>
            <person name="Figueras M.J."/>
            <person name="Salas-Masso N."/>
        </authorList>
    </citation>
    <scope>NUCLEOTIDE SEQUENCE [LARGE SCALE GENOMIC DNA]</scope>
    <source>
        <strain evidence="3 5">CECT 7837</strain>
    </source>
</reference>
<dbReference type="EMBL" id="NXIG01000003">
    <property type="protein sequence ID" value="RXI31813.1"/>
    <property type="molecule type" value="Genomic_DNA"/>
</dbReference>
<gene>
    <name evidence="2" type="ORF">AELL_2744</name>
    <name evidence="3" type="ORF">CP962_03260</name>
</gene>
<dbReference type="RefSeq" id="WP_118918483.1">
    <property type="nucleotide sequence ID" value="NZ_CP032097.1"/>
</dbReference>
<proteinExistence type="predicted"/>
<dbReference type="PANTHER" id="PTHR35149">
    <property type="entry name" value="SLL5132 PROTEIN"/>
    <property type="match status" value="1"/>
</dbReference>
<dbReference type="KEGG" id="aell:AELL_2744"/>
<keyword evidence="4" id="KW-1185">Reference proteome</keyword>
<dbReference type="AlphaFoldDB" id="A0A347UBX0"/>
<dbReference type="Proteomes" id="UP000262582">
    <property type="component" value="Chromosome"/>
</dbReference>
<accession>A0A347UBX0</accession>
<dbReference type="Pfam" id="PF03235">
    <property type="entry name" value="GmrSD_N"/>
    <property type="match status" value="1"/>
</dbReference>
<organism evidence="3 5">
    <name type="scientific">Arcobacter ellisii</name>
    <dbReference type="NCBI Taxonomy" id="913109"/>
    <lineage>
        <taxon>Bacteria</taxon>
        <taxon>Pseudomonadati</taxon>
        <taxon>Campylobacterota</taxon>
        <taxon>Epsilonproteobacteria</taxon>
        <taxon>Campylobacterales</taxon>
        <taxon>Arcobacteraceae</taxon>
        <taxon>Arcobacter</taxon>
    </lineage>
</organism>
<evidence type="ECO:0000313" key="5">
    <source>
        <dbReference type="Proteomes" id="UP000290588"/>
    </source>
</evidence>
<dbReference type="PANTHER" id="PTHR35149:SF2">
    <property type="entry name" value="DUF262 DOMAIN-CONTAINING PROTEIN"/>
    <property type="match status" value="1"/>
</dbReference>
<reference evidence="2 4" key="2">
    <citation type="submission" date="2018-08" db="EMBL/GenBank/DDBJ databases">
        <title>Complete genome of the Arcobacter ellisii type strain LMG 26155.</title>
        <authorList>
            <person name="Miller W.G."/>
            <person name="Yee E."/>
            <person name="Bono J.L."/>
        </authorList>
    </citation>
    <scope>NUCLEOTIDE SEQUENCE [LARGE SCALE GENOMIC DNA]</scope>
    <source>
        <strain evidence="2 4">LMG 26155</strain>
    </source>
</reference>
<evidence type="ECO:0000313" key="4">
    <source>
        <dbReference type="Proteomes" id="UP000262582"/>
    </source>
</evidence>
<dbReference type="OrthoDB" id="9798761at2"/>
<feature type="domain" description="GmrSD restriction endonucleases N-terminal" evidence="1">
    <location>
        <begin position="12"/>
        <end position="231"/>
    </location>
</feature>
<dbReference type="Proteomes" id="UP000290588">
    <property type="component" value="Unassembled WGS sequence"/>
</dbReference>
<dbReference type="InterPro" id="IPR004919">
    <property type="entry name" value="GmrSD_N"/>
</dbReference>
<sequence length="525" mass="62523">MALSLNAEQKEITKILSGKEQYVIPPYQRAYSWEEEQCEALWEDLKNAYLTNKDEGYFLGNIVIAKSREEKNRLEVIDGQQRLISITLLIKVLLHFNPDSTYLKEAIYISGKKSNDIPETRLKTNVFEEKDSLFLKNVIETPLDKIYEFDDTKDNNFKKNILYFYSEITKFSKANNIEDFSDFLLDNVSLLPIESEDTNQDNAREKALKIFETINNRGKDLSNSDIFKANLYAMALNNLEQDEFINRWKRLDSDCDNIGYDVERIFKIYSYQIRGQRGIKSSEIGLRDFFKKTEYTPFKYKKYNEIMDDLFSIVKAVEFFNTTKRTEGLNELPKWFQLIDIYTNNYPKDLMIVYLAHKINTDNFVNDTIRFSKSLVRYCYFQGATTNIKQYIYDLTIKVIHNEWEEYYPSNLNDRSYKYLGRLYKGFGLLGSYLNPNQKSVYPYNLKRMRDIVNFWNEDYWNFDTIGNIIATDLTPKEILDSDKTSKFEDINELRHNFNDWNINNHIERQEILKNRFIEFFKESK</sequence>
<dbReference type="EMBL" id="CP032097">
    <property type="protein sequence ID" value="AXX96348.1"/>
    <property type="molecule type" value="Genomic_DNA"/>
</dbReference>
<evidence type="ECO:0000313" key="3">
    <source>
        <dbReference type="EMBL" id="RXI31813.1"/>
    </source>
</evidence>
<evidence type="ECO:0000313" key="2">
    <source>
        <dbReference type="EMBL" id="AXX96348.1"/>
    </source>
</evidence>
<protein>
    <submittedName>
        <fullName evidence="2">DUF262 domain-containing protein</fullName>
    </submittedName>
</protein>
<evidence type="ECO:0000259" key="1">
    <source>
        <dbReference type="Pfam" id="PF03235"/>
    </source>
</evidence>